<feature type="coiled-coil region" evidence="5">
    <location>
        <begin position="77"/>
        <end position="106"/>
    </location>
</feature>
<evidence type="ECO:0000259" key="8">
    <source>
        <dbReference type="Pfam" id="PF25121"/>
    </source>
</evidence>
<feature type="compositionally biased region" description="Low complexity" evidence="6">
    <location>
        <begin position="764"/>
        <end position="773"/>
    </location>
</feature>
<feature type="region of interest" description="Disordered" evidence="6">
    <location>
        <begin position="378"/>
        <end position="398"/>
    </location>
</feature>
<feature type="domain" description="NUC153" evidence="7">
    <location>
        <begin position="613"/>
        <end position="641"/>
    </location>
</feature>
<comment type="similarity">
    <text evidence="2">Belongs to the ESF1 family.</text>
</comment>
<feature type="region of interest" description="Disordered" evidence="6">
    <location>
        <begin position="412"/>
        <end position="597"/>
    </location>
</feature>
<evidence type="ECO:0008006" key="11">
    <source>
        <dbReference type="Google" id="ProtNLM"/>
    </source>
</evidence>
<feature type="compositionally biased region" description="Basic and acidic residues" evidence="6">
    <location>
        <begin position="517"/>
        <end position="532"/>
    </location>
</feature>
<gene>
    <name evidence="9" type="ORF">P8C59_000955</name>
</gene>
<dbReference type="EMBL" id="JAQQPM010000001">
    <property type="protein sequence ID" value="KAK2067196.1"/>
    <property type="molecule type" value="Genomic_DNA"/>
</dbReference>
<evidence type="ECO:0000313" key="10">
    <source>
        <dbReference type="Proteomes" id="UP001217918"/>
    </source>
</evidence>
<comment type="subcellular location">
    <subcellularLocation>
        <location evidence="1">Nucleus</location>
        <location evidence="1">Nucleolus</location>
    </subcellularLocation>
</comment>
<proteinExistence type="inferred from homology"/>
<sequence>MPKPKVKRGDSCATGAGDPRFANFETDPRFRLPSKKHTKVTIDKRFAGVLRDSEFTETARIDRYGRKIRSDAGKKALRRLYRAEEAEEGEIDNEEIERELQAALKNYDPARGGGFESSSEDEESDGEEVTEVDEQEYRGMQRIQDEVAAAEEGDVTKRIAILSLDWDNIKSVDLFAMFQSFLPAGGRIEKVSIYPSEFGKQQMALENASGPPREIWRKKAQKSSDSEVESDEDERIKQQLFKEQEGNDQDYDMDRLREYQLDRLKYFYAVMVLSDSNAAKELYDRTDGTELLSSSNHLDLRFVPDDVIFDDEPRDECDRVPANYKPIDFTTRALNHSKVELTWDMDPEDSRRSATLKKVFTGSRADINENDLRAYLGSDSEDEDEDEGDSAAAGEGALRLGKKELARRKMREALGLSDEPTKTARLASGPVGDMQITFTPALSETAAKNKDAAEETTIEKYMRKERERKARKRGEAVANRGVDADGAEQDAEVAADMGFDDPFFASEEPVPASKSSLRKEERLKKRAAKEAEAAASAADRAKLEAILADDGRGGGGGGGGGTAAARLDHFNMRAIERAEKRKGKKKQGKGKKDCAGEGEGAALQQAFELDVEDPRFQAIFTKPEFAIDPSNPRFKATQGMKKLLDATRKKRKAEAGAEMEPAGEHRQKKGKIGKADDLGQLVHAVRKKATKIVSLRPTPLLVHVAVTLAAGQGPVNCPAACADLLGVGRPDAPTPAIPGQQQHQQQQIAGWVLPLGSGVWAGKSSSSSSSSISRHNHDHDHWQRHPAGPYSKDLNWSGEVSYKVPTDVHLGMRTPRRTRSNGAGAGVGAYVVAAEGTGRDGFVAAGTGCASLVEENRVETALAA</sequence>
<protein>
    <recommendedName>
        <fullName evidence="11">NUC153 domain-containing protein</fullName>
    </recommendedName>
</protein>
<dbReference type="InterPro" id="IPR039754">
    <property type="entry name" value="Esf1"/>
</dbReference>
<evidence type="ECO:0000259" key="7">
    <source>
        <dbReference type="Pfam" id="PF08159"/>
    </source>
</evidence>
<feature type="compositionally biased region" description="Acidic residues" evidence="6">
    <location>
        <begin position="118"/>
        <end position="134"/>
    </location>
</feature>
<dbReference type="Pfam" id="PF25121">
    <property type="entry name" value="RRM_ESF1"/>
    <property type="match status" value="1"/>
</dbReference>
<feature type="compositionally biased region" description="Basic and acidic residues" evidence="6">
    <location>
        <begin position="214"/>
        <end position="225"/>
    </location>
</feature>
<dbReference type="GO" id="GO:0005730">
    <property type="term" value="C:nucleolus"/>
    <property type="evidence" value="ECO:0007669"/>
    <property type="project" value="UniProtKB-SubCell"/>
</dbReference>
<dbReference type="InterPro" id="IPR012580">
    <property type="entry name" value="NUC153"/>
</dbReference>
<feature type="region of interest" description="Disordered" evidence="6">
    <location>
        <begin position="107"/>
        <end position="136"/>
    </location>
</feature>
<feature type="region of interest" description="Disordered" evidence="6">
    <location>
        <begin position="205"/>
        <end position="249"/>
    </location>
</feature>
<dbReference type="GO" id="GO:0006364">
    <property type="term" value="P:rRNA processing"/>
    <property type="evidence" value="ECO:0007669"/>
    <property type="project" value="InterPro"/>
</dbReference>
<feature type="domain" description="ESF1 RRM" evidence="8">
    <location>
        <begin position="156"/>
        <end position="317"/>
    </location>
</feature>
<feature type="compositionally biased region" description="Acidic residues" evidence="6">
    <location>
        <begin position="379"/>
        <end position="389"/>
    </location>
</feature>
<keyword evidence="10" id="KW-1185">Reference proteome</keyword>
<dbReference type="GO" id="GO:0003723">
    <property type="term" value="F:RNA binding"/>
    <property type="evidence" value="ECO:0007669"/>
    <property type="project" value="TreeGrafter"/>
</dbReference>
<dbReference type="AlphaFoldDB" id="A0AAD9HXF9"/>
<accession>A0AAD9HXF9</accession>
<dbReference type="Pfam" id="PF08159">
    <property type="entry name" value="NUC153"/>
    <property type="match status" value="1"/>
</dbReference>
<evidence type="ECO:0000313" key="9">
    <source>
        <dbReference type="EMBL" id="KAK2067196.1"/>
    </source>
</evidence>
<feature type="compositionally biased region" description="Basic and acidic residues" evidence="6">
    <location>
        <begin position="234"/>
        <end position="245"/>
    </location>
</feature>
<organism evidence="9 10">
    <name type="scientific">Phyllachora maydis</name>
    <dbReference type="NCBI Taxonomy" id="1825666"/>
    <lineage>
        <taxon>Eukaryota</taxon>
        <taxon>Fungi</taxon>
        <taxon>Dikarya</taxon>
        <taxon>Ascomycota</taxon>
        <taxon>Pezizomycotina</taxon>
        <taxon>Sordariomycetes</taxon>
        <taxon>Sordariomycetidae</taxon>
        <taxon>Phyllachorales</taxon>
        <taxon>Phyllachoraceae</taxon>
        <taxon>Phyllachora</taxon>
    </lineage>
</organism>
<reference evidence="9" key="1">
    <citation type="journal article" date="2023" name="Mol. Plant Microbe Interact.">
        <title>Elucidating the Obligate Nature and Biological Capacity of an Invasive Fungal Corn Pathogen.</title>
        <authorList>
            <person name="MacCready J.S."/>
            <person name="Roggenkamp E.M."/>
            <person name="Gdanetz K."/>
            <person name="Chilvers M.I."/>
        </authorList>
    </citation>
    <scope>NUCLEOTIDE SEQUENCE</scope>
    <source>
        <strain evidence="9">PM02</strain>
    </source>
</reference>
<feature type="compositionally biased region" description="Basic and acidic residues" evidence="6">
    <location>
        <begin position="447"/>
        <end position="468"/>
    </location>
</feature>
<feature type="compositionally biased region" description="Basic residues" evidence="6">
    <location>
        <begin position="580"/>
        <end position="589"/>
    </location>
</feature>
<dbReference type="PANTHER" id="PTHR12202:SF0">
    <property type="entry name" value="ESF1 HOMOLOG"/>
    <property type="match status" value="1"/>
</dbReference>
<feature type="region of interest" description="Disordered" evidence="6">
    <location>
        <begin position="653"/>
        <end position="673"/>
    </location>
</feature>
<feature type="compositionally biased region" description="Basic and acidic residues" evidence="6">
    <location>
        <begin position="566"/>
        <end position="579"/>
    </location>
</feature>
<evidence type="ECO:0000256" key="2">
    <source>
        <dbReference type="ARBA" id="ARBA00009087"/>
    </source>
</evidence>
<feature type="region of interest" description="Disordered" evidence="6">
    <location>
        <begin position="762"/>
        <end position="790"/>
    </location>
</feature>
<keyword evidence="3 5" id="KW-0175">Coiled coil</keyword>
<feature type="compositionally biased region" description="Gly residues" evidence="6">
    <location>
        <begin position="553"/>
        <end position="562"/>
    </location>
</feature>
<evidence type="ECO:0000256" key="3">
    <source>
        <dbReference type="ARBA" id="ARBA00023054"/>
    </source>
</evidence>
<dbReference type="PANTHER" id="PTHR12202">
    <property type="entry name" value="ESF1 HOMOLOG"/>
    <property type="match status" value="1"/>
</dbReference>
<name>A0AAD9HXF9_9PEZI</name>
<evidence type="ECO:0000256" key="5">
    <source>
        <dbReference type="SAM" id="Coils"/>
    </source>
</evidence>
<evidence type="ECO:0000256" key="1">
    <source>
        <dbReference type="ARBA" id="ARBA00004604"/>
    </source>
</evidence>
<evidence type="ECO:0000256" key="6">
    <source>
        <dbReference type="SAM" id="MobiDB-lite"/>
    </source>
</evidence>
<dbReference type="Proteomes" id="UP001217918">
    <property type="component" value="Unassembled WGS sequence"/>
</dbReference>
<comment type="caution">
    <text evidence="9">The sequence shown here is derived from an EMBL/GenBank/DDBJ whole genome shotgun (WGS) entry which is preliminary data.</text>
</comment>
<keyword evidence="4" id="KW-0539">Nucleus</keyword>
<evidence type="ECO:0000256" key="4">
    <source>
        <dbReference type="ARBA" id="ARBA00023242"/>
    </source>
</evidence>
<dbReference type="InterPro" id="IPR056750">
    <property type="entry name" value="RRM_ESF1"/>
</dbReference>
<feature type="region of interest" description="Disordered" evidence="6">
    <location>
        <begin position="1"/>
        <end position="26"/>
    </location>
</feature>